<comment type="catalytic activity">
    <reaction evidence="19">
        <text>L-seryl-[protein] + ATP = O-phospho-L-seryl-[protein] + ADP + H(+)</text>
        <dbReference type="Rhea" id="RHEA:17989"/>
        <dbReference type="Rhea" id="RHEA-COMP:9863"/>
        <dbReference type="Rhea" id="RHEA-COMP:11604"/>
        <dbReference type="ChEBI" id="CHEBI:15378"/>
        <dbReference type="ChEBI" id="CHEBI:29999"/>
        <dbReference type="ChEBI" id="CHEBI:30616"/>
        <dbReference type="ChEBI" id="CHEBI:83421"/>
        <dbReference type="ChEBI" id="CHEBI:456216"/>
        <dbReference type="EC" id="2.7.11.1"/>
    </reaction>
</comment>
<dbReference type="InterPro" id="IPR019825">
    <property type="entry name" value="Lectin_legB_Mn/Ca_BS"/>
</dbReference>
<evidence type="ECO:0000256" key="23">
    <source>
        <dbReference type="SAM" id="SignalP"/>
    </source>
</evidence>
<dbReference type="GO" id="GO:0005524">
    <property type="term" value="F:ATP binding"/>
    <property type="evidence" value="ECO:0007669"/>
    <property type="project" value="UniProtKB-UniRule"/>
</dbReference>
<evidence type="ECO:0000256" key="18">
    <source>
        <dbReference type="ARBA" id="ARBA00047899"/>
    </source>
</evidence>
<evidence type="ECO:0000256" key="14">
    <source>
        <dbReference type="ARBA" id="ARBA00022989"/>
    </source>
</evidence>
<dbReference type="PROSITE" id="PS50011">
    <property type="entry name" value="PROTEIN_KINASE_DOM"/>
    <property type="match status" value="1"/>
</dbReference>
<evidence type="ECO:0000256" key="13">
    <source>
        <dbReference type="ARBA" id="ARBA00022840"/>
    </source>
</evidence>
<dbReference type="FunFam" id="1.10.510.10:FF:000108">
    <property type="entry name" value="L-type lectin-domain containing receptor kinase S.4"/>
    <property type="match status" value="1"/>
</dbReference>
<dbReference type="Gene3D" id="3.30.200.20">
    <property type="entry name" value="Phosphorylase Kinase, domain 1"/>
    <property type="match status" value="1"/>
</dbReference>
<dbReference type="SUPFAM" id="SSF56112">
    <property type="entry name" value="Protein kinase-like (PK-like)"/>
    <property type="match status" value="1"/>
</dbReference>
<evidence type="ECO:0000256" key="6">
    <source>
        <dbReference type="ARBA" id="ARBA00022527"/>
    </source>
</evidence>
<organism evidence="25 26">
    <name type="scientific">Papaver nudicaule</name>
    <name type="common">Iceland poppy</name>
    <dbReference type="NCBI Taxonomy" id="74823"/>
    <lineage>
        <taxon>Eukaryota</taxon>
        <taxon>Viridiplantae</taxon>
        <taxon>Streptophyta</taxon>
        <taxon>Embryophyta</taxon>
        <taxon>Tracheophyta</taxon>
        <taxon>Spermatophyta</taxon>
        <taxon>Magnoliopsida</taxon>
        <taxon>Ranunculales</taxon>
        <taxon>Papaveraceae</taxon>
        <taxon>Papaveroideae</taxon>
        <taxon>Papaver</taxon>
    </lineage>
</organism>
<feature type="region of interest" description="Disordered" evidence="21">
    <location>
        <begin position="89"/>
        <end position="108"/>
    </location>
</feature>
<comment type="similarity">
    <text evidence="2">In the N-terminal section; belongs to the leguminous lectin family.</text>
</comment>
<evidence type="ECO:0000256" key="20">
    <source>
        <dbReference type="PROSITE-ProRule" id="PRU10141"/>
    </source>
</evidence>
<evidence type="ECO:0000256" key="17">
    <source>
        <dbReference type="ARBA" id="ARBA00023180"/>
    </source>
</evidence>
<evidence type="ECO:0000256" key="12">
    <source>
        <dbReference type="ARBA" id="ARBA00022777"/>
    </source>
</evidence>
<dbReference type="Gene3D" id="2.60.120.200">
    <property type="match status" value="1"/>
</dbReference>
<dbReference type="Gene3D" id="1.10.510.10">
    <property type="entry name" value="Transferase(Phosphotransferase) domain 1"/>
    <property type="match status" value="1"/>
</dbReference>
<proteinExistence type="inferred from homology"/>
<keyword evidence="17" id="KW-0325">Glycoprotein</keyword>
<dbReference type="SUPFAM" id="SSF49899">
    <property type="entry name" value="Concanavalin A-like lectins/glucanases"/>
    <property type="match status" value="1"/>
</dbReference>
<dbReference type="InterPro" id="IPR008271">
    <property type="entry name" value="Ser/Thr_kinase_AS"/>
</dbReference>
<evidence type="ECO:0000256" key="19">
    <source>
        <dbReference type="ARBA" id="ARBA00048679"/>
    </source>
</evidence>
<evidence type="ECO:0000313" key="25">
    <source>
        <dbReference type="EMBL" id="MCL7035129.1"/>
    </source>
</evidence>
<keyword evidence="10" id="KW-0430">Lectin</keyword>
<dbReference type="AlphaFoldDB" id="A0AA41SG86"/>
<evidence type="ECO:0000313" key="26">
    <source>
        <dbReference type="Proteomes" id="UP001177140"/>
    </source>
</evidence>
<feature type="domain" description="Protein kinase" evidence="24">
    <location>
        <begin position="384"/>
        <end position="665"/>
    </location>
</feature>
<dbReference type="PROSITE" id="PS00108">
    <property type="entry name" value="PROTEIN_KINASE_ST"/>
    <property type="match status" value="1"/>
</dbReference>
<evidence type="ECO:0000256" key="9">
    <source>
        <dbReference type="ARBA" id="ARBA00022729"/>
    </source>
</evidence>
<dbReference type="InterPro" id="IPR017441">
    <property type="entry name" value="Protein_kinase_ATP_BS"/>
</dbReference>
<name>A0AA41SG86_PAPNU</name>
<dbReference type="Pfam" id="PF00069">
    <property type="entry name" value="Pkinase"/>
    <property type="match status" value="1"/>
</dbReference>
<evidence type="ECO:0000256" key="11">
    <source>
        <dbReference type="ARBA" id="ARBA00022741"/>
    </source>
</evidence>
<evidence type="ECO:0000256" key="1">
    <source>
        <dbReference type="ARBA" id="ARBA00004251"/>
    </source>
</evidence>
<keyword evidence="8 22" id="KW-0812">Transmembrane</keyword>
<dbReference type="Proteomes" id="UP001177140">
    <property type="component" value="Unassembled WGS sequence"/>
</dbReference>
<keyword evidence="9 23" id="KW-0732">Signal</keyword>
<feature type="chain" id="PRO_5041275122" description="non-specific serine/threonine protein kinase" evidence="23">
    <location>
        <begin position="23"/>
        <end position="723"/>
    </location>
</feature>
<keyword evidence="12" id="KW-0418">Kinase</keyword>
<dbReference type="FunFam" id="2.60.120.200:FF:000112">
    <property type="entry name" value="L-type lectin-domain containing receptor kinase V.9"/>
    <property type="match status" value="1"/>
</dbReference>
<dbReference type="GO" id="GO:0030246">
    <property type="term" value="F:carbohydrate binding"/>
    <property type="evidence" value="ECO:0007669"/>
    <property type="project" value="UniProtKB-KW"/>
</dbReference>
<keyword evidence="5" id="KW-1003">Cell membrane</keyword>
<evidence type="ECO:0000259" key="24">
    <source>
        <dbReference type="PROSITE" id="PS50011"/>
    </source>
</evidence>
<evidence type="ECO:0000256" key="22">
    <source>
        <dbReference type="SAM" id="Phobius"/>
    </source>
</evidence>
<keyword evidence="14 22" id="KW-1133">Transmembrane helix</keyword>
<protein>
    <recommendedName>
        <fullName evidence="4">non-specific serine/threonine protein kinase</fullName>
        <ecNumber evidence="4">2.7.11.1</ecNumber>
    </recommendedName>
</protein>
<dbReference type="EC" id="2.7.11.1" evidence="4"/>
<reference evidence="25" key="1">
    <citation type="submission" date="2022-03" db="EMBL/GenBank/DDBJ databases">
        <title>A functionally conserved STORR gene fusion in Papaver species that diverged 16.8 million years ago.</title>
        <authorList>
            <person name="Catania T."/>
        </authorList>
    </citation>
    <scope>NUCLEOTIDE SEQUENCE</scope>
    <source>
        <strain evidence="25">S-191538</strain>
    </source>
</reference>
<dbReference type="InterPro" id="IPR000719">
    <property type="entry name" value="Prot_kinase_dom"/>
</dbReference>
<dbReference type="InterPro" id="IPR001220">
    <property type="entry name" value="Legume_lectin_dom"/>
</dbReference>
<dbReference type="InterPro" id="IPR050528">
    <property type="entry name" value="L-type_Lectin-RKs"/>
</dbReference>
<evidence type="ECO:0000256" key="7">
    <source>
        <dbReference type="ARBA" id="ARBA00022679"/>
    </source>
</evidence>
<accession>A0AA41SG86</accession>
<dbReference type="FunFam" id="3.30.200.20:FF:000112">
    <property type="entry name" value="Lectin-domain containing receptor kinase A4.3"/>
    <property type="match status" value="1"/>
</dbReference>
<dbReference type="CDD" id="cd14066">
    <property type="entry name" value="STKc_IRAK"/>
    <property type="match status" value="1"/>
</dbReference>
<feature type="signal peptide" evidence="23">
    <location>
        <begin position="1"/>
        <end position="22"/>
    </location>
</feature>
<keyword evidence="13 20" id="KW-0067">ATP-binding</keyword>
<evidence type="ECO:0000256" key="5">
    <source>
        <dbReference type="ARBA" id="ARBA00022475"/>
    </source>
</evidence>
<dbReference type="PROSITE" id="PS00107">
    <property type="entry name" value="PROTEIN_KINASE_ATP"/>
    <property type="match status" value="1"/>
</dbReference>
<keyword evidence="11 20" id="KW-0547">Nucleotide-binding</keyword>
<comment type="catalytic activity">
    <reaction evidence="18">
        <text>L-threonyl-[protein] + ATP = O-phospho-L-threonyl-[protein] + ADP + H(+)</text>
        <dbReference type="Rhea" id="RHEA:46608"/>
        <dbReference type="Rhea" id="RHEA-COMP:11060"/>
        <dbReference type="Rhea" id="RHEA-COMP:11605"/>
        <dbReference type="ChEBI" id="CHEBI:15378"/>
        <dbReference type="ChEBI" id="CHEBI:30013"/>
        <dbReference type="ChEBI" id="CHEBI:30616"/>
        <dbReference type="ChEBI" id="CHEBI:61977"/>
        <dbReference type="ChEBI" id="CHEBI:456216"/>
        <dbReference type="EC" id="2.7.11.1"/>
    </reaction>
</comment>
<dbReference type="PANTHER" id="PTHR27007">
    <property type="match status" value="1"/>
</dbReference>
<keyword evidence="15 22" id="KW-0472">Membrane</keyword>
<keyword evidence="7" id="KW-0808">Transferase</keyword>
<evidence type="ECO:0000256" key="16">
    <source>
        <dbReference type="ARBA" id="ARBA00023170"/>
    </source>
</evidence>
<dbReference type="EMBL" id="JAJJMA010153501">
    <property type="protein sequence ID" value="MCL7035129.1"/>
    <property type="molecule type" value="Genomic_DNA"/>
</dbReference>
<evidence type="ECO:0000256" key="15">
    <source>
        <dbReference type="ARBA" id="ARBA00023136"/>
    </source>
</evidence>
<sequence length="723" mass="79929">MLLIKKLAVVVVLVLLSIVASSIEEKPIQGFVYNGFKDASSGLSFGNTNISIADITSTGLLRLTNTFSGTYQIGHAFYSHPLRFKNSTKQNSSSTVSSEGNNTSTSSGSVFSFSTSFIFSIIPESPGLRGQGISFVIAPQAKLPGAKVPGLFDSRNNGQPTNTVLAVELDTIHNREYDSIQGDHVGLDINDLKSVASKPSGYYTDNNGSFRNLSLISGDPISVWIEYDGVSKNLTVTISPLTVPKPDTPLLSYKQDLSSIFLDSMYVGFSSSTSFARTSHYILGWSFMINNGTALPINLSQLPKLPENPSKFTEKEQNRKRAKLLGVELPIIIPVLAFTFIVGILFFLRIIRNCKLADVVEDWELNYGKLRFSYKDLYIATNGFKEKQLLGIGGFGKIYEGVLPASKVKVAVKKISHNSKQGVREFISEIISIGHLRHRNLVQLLGYCRRKKELLLVYEFMPNGSLDKLIFRHSSSTSASPVLSWNQRFQIIKGVASGLIYLHEEWNQVVIHRDIKASNVLLDGEMNARLGDFGLARLYDRGTNPQTTNVVGTLGYIAPEMTRTGRATTTSDVYSFGAFLLEVACGRRPIEMHKSGSEEGEVLVDWVLFCWRKGEILQTSDPNLMNEYVKEEMELVLKLGLLCSRNNPKARPSMRQVLQYLDGDFPLPETELWALDYDDSIVTTSSSGEHQNCDIEMVSVSTSSSNTYSRSPSVADSLLSGPR</sequence>
<dbReference type="SMART" id="SM00220">
    <property type="entry name" value="S_TKc"/>
    <property type="match status" value="1"/>
</dbReference>
<feature type="binding site" evidence="20">
    <location>
        <position position="414"/>
    </location>
    <ligand>
        <name>ATP</name>
        <dbReference type="ChEBI" id="CHEBI:30616"/>
    </ligand>
</feature>
<gene>
    <name evidence="25" type="ORF">MKW94_028002</name>
</gene>
<dbReference type="InterPro" id="IPR011009">
    <property type="entry name" value="Kinase-like_dom_sf"/>
</dbReference>
<keyword evidence="16" id="KW-0675">Receptor</keyword>
<evidence type="ECO:0000256" key="21">
    <source>
        <dbReference type="SAM" id="MobiDB-lite"/>
    </source>
</evidence>
<dbReference type="Pfam" id="PF00139">
    <property type="entry name" value="Lectin_legB"/>
    <property type="match status" value="1"/>
</dbReference>
<dbReference type="InterPro" id="IPR013320">
    <property type="entry name" value="ConA-like_dom_sf"/>
</dbReference>
<dbReference type="PROSITE" id="PS00307">
    <property type="entry name" value="LECTIN_LEGUME_BETA"/>
    <property type="match status" value="1"/>
</dbReference>
<feature type="transmembrane region" description="Helical" evidence="22">
    <location>
        <begin position="329"/>
        <end position="348"/>
    </location>
</feature>
<dbReference type="GO" id="GO:0005886">
    <property type="term" value="C:plasma membrane"/>
    <property type="evidence" value="ECO:0007669"/>
    <property type="project" value="UniProtKB-SubCell"/>
</dbReference>
<keyword evidence="6" id="KW-0723">Serine/threonine-protein kinase</keyword>
<evidence type="ECO:0000256" key="2">
    <source>
        <dbReference type="ARBA" id="ARBA00008536"/>
    </source>
</evidence>
<evidence type="ECO:0000256" key="8">
    <source>
        <dbReference type="ARBA" id="ARBA00022692"/>
    </source>
</evidence>
<evidence type="ECO:0000256" key="10">
    <source>
        <dbReference type="ARBA" id="ARBA00022734"/>
    </source>
</evidence>
<comment type="caution">
    <text evidence="25">The sequence shown here is derived from an EMBL/GenBank/DDBJ whole genome shotgun (WGS) entry which is preliminary data.</text>
</comment>
<comment type="subcellular location">
    <subcellularLocation>
        <location evidence="1">Cell membrane</location>
        <topology evidence="1">Single-pass type I membrane protein</topology>
    </subcellularLocation>
</comment>
<dbReference type="CDD" id="cd06899">
    <property type="entry name" value="lectin_legume_LecRK_Arcelin_ConA"/>
    <property type="match status" value="1"/>
</dbReference>
<dbReference type="GO" id="GO:0004674">
    <property type="term" value="F:protein serine/threonine kinase activity"/>
    <property type="evidence" value="ECO:0007669"/>
    <property type="project" value="UniProtKB-KW"/>
</dbReference>
<evidence type="ECO:0000256" key="4">
    <source>
        <dbReference type="ARBA" id="ARBA00012513"/>
    </source>
</evidence>
<evidence type="ECO:0000256" key="3">
    <source>
        <dbReference type="ARBA" id="ARBA00010217"/>
    </source>
</evidence>
<feature type="compositionally biased region" description="Low complexity" evidence="21">
    <location>
        <begin position="703"/>
        <end position="714"/>
    </location>
</feature>
<feature type="region of interest" description="Disordered" evidence="21">
    <location>
        <begin position="703"/>
        <end position="723"/>
    </location>
</feature>
<comment type="similarity">
    <text evidence="3">In the C-terminal section; belongs to the protein kinase superfamily. Ser/Thr protein kinase family.</text>
</comment>
<keyword evidence="26" id="KW-1185">Reference proteome</keyword>